<dbReference type="InterPro" id="IPR016630">
    <property type="entry name" value="UCP015278"/>
</dbReference>
<evidence type="ECO:0000313" key="2">
    <source>
        <dbReference type="Proteomes" id="UP000070107"/>
    </source>
</evidence>
<protein>
    <recommendedName>
        <fullName evidence="3">DUF2247 domain-containing protein</fullName>
    </recommendedName>
</protein>
<dbReference type="Proteomes" id="UP000070107">
    <property type="component" value="Unassembled WGS sequence"/>
</dbReference>
<keyword evidence="2" id="KW-1185">Reference proteome</keyword>
<dbReference type="AlphaFoldDB" id="A0A135HTH2"/>
<organism evidence="1 2">
    <name type="scientific">Paramesorhizobium deserti</name>
    <dbReference type="NCBI Taxonomy" id="1494590"/>
    <lineage>
        <taxon>Bacteria</taxon>
        <taxon>Pseudomonadati</taxon>
        <taxon>Pseudomonadota</taxon>
        <taxon>Alphaproteobacteria</taxon>
        <taxon>Hyphomicrobiales</taxon>
        <taxon>Phyllobacteriaceae</taxon>
        <taxon>Paramesorhizobium</taxon>
    </lineage>
</organism>
<dbReference type="EMBL" id="LNTU01000027">
    <property type="protein sequence ID" value="KXF76501.1"/>
    <property type="molecule type" value="Genomic_DNA"/>
</dbReference>
<name>A0A135HTH2_9HYPH</name>
<proteinExistence type="predicted"/>
<dbReference type="PIRSF" id="PIRSF015278">
    <property type="entry name" value="UCP015278"/>
    <property type="match status" value="1"/>
</dbReference>
<gene>
    <name evidence="1" type="ORF">ATN84_25685</name>
</gene>
<dbReference type="Pfam" id="PF10004">
    <property type="entry name" value="DUF2247"/>
    <property type="match status" value="1"/>
</dbReference>
<accession>A0A135HTH2</accession>
<evidence type="ECO:0008006" key="3">
    <source>
        <dbReference type="Google" id="ProtNLM"/>
    </source>
</evidence>
<sequence>MEFALPGKFCAIEMPSLDWHDLKYGLSHKYISEDGVIEFALETLTENSNEIHYDLATCSNHFDVPRIMEQLAFHENKNPQLSKQKWLYLILLWVFLHKESYPDPFSVVEEIYADFDYPEEVAPFVRYMPVADGEAVGEKALMEKWAAMLTSFKKKLA</sequence>
<evidence type="ECO:0000313" key="1">
    <source>
        <dbReference type="EMBL" id="KXF76501.1"/>
    </source>
</evidence>
<dbReference type="OrthoDB" id="8480728at2"/>
<dbReference type="RefSeq" id="WP_068882724.1">
    <property type="nucleotide sequence ID" value="NZ_LNTU01000027.1"/>
</dbReference>
<reference evidence="1 2" key="1">
    <citation type="submission" date="2015-11" db="EMBL/GenBank/DDBJ databases">
        <title>Draft genome sequence of Paramesorhizobium deserti A-3-E, a strain highly resistant to diverse beta-lactam antibiotics.</title>
        <authorList>
            <person name="Lv R."/>
            <person name="Yang X."/>
            <person name="Fang N."/>
            <person name="Guo J."/>
            <person name="Luo X."/>
            <person name="Peng F."/>
            <person name="Yang R."/>
            <person name="Cui Y."/>
            <person name="Fang C."/>
            <person name="Song Y."/>
        </authorList>
    </citation>
    <scope>NUCLEOTIDE SEQUENCE [LARGE SCALE GENOMIC DNA]</scope>
    <source>
        <strain evidence="1 2">A-3-E</strain>
    </source>
</reference>
<comment type="caution">
    <text evidence="1">The sequence shown here is derived from an EMBL/GenBank/DDBJ whole genome shotgun (WGS) entry which is preliminary data.</text>
</comment>